<dbReference type="SMART" id="SM00062">
    <property type="entry name" value="PBPb"/>
    <property type="match status" value="1"/>
</dbReference>
<dbReference type="SUPFAM" id="SSF53850">
    <property type="entry name" value="Periplasmic binding protein-like II"/>
    <property type="match status" value="1"/>
</dbReference>
<organism evidence="6 7">
    <name type="scientific">Limnochorda pilosa</name>
    <dbReference type="NCBI Taxonomy" id="1555112"/>
    <lineage>
        <taxon>Bacteria</taxon>
        <taxon>Bacillati</taxon>
        <taxon>Bacillota</taxon>
        <taxon>Limnochordia</taxon>
        <taxon>Limnochordales</taxon>
        <taxon>Limnochordaceae</taxon>
        <taxon>Limnochorda</taxon>
    </lineage>
</organism>
<keyword evidence="7" id="KW-1185">Reference proteome</keyword>
<name>A0A0K2SHD3_LIMPI</name>
<evidence type="ECO:0000313" key="6">
    <source>
        <dbReference type="EMBL" id="BAS26531.1"/>
    </source>
</evidence>
<dbReference type="CDD" id="cd13692">
    <property type="entry name" value="PBP2_BztA"/>
    <property type="match status" value="1"/>
</dbReference>
<dbReference type="InterPro" id="IPR001638">
    <property type="entry name" value="Solute-binding_3/MltF_N"/>
</dbReference>
<feature type="signal peptide" evidence="4">
    <location>
        <begin position="1"/>
        <end position="27"/>
    </location>
</feature>
<keyword evidence="3 4" id="KW-0732">Signal</keyword>
<evidence type="ECO:0000259" key="5">
    <source>
        <dbReference type="SMART" id="SM00062"/>
    </source>
</evidence>
<dbReference type="KEGG" id="lpil:LIP_0674"/>
<reference evidence="7" key="2">
    <citation type="journal article" date="2016" name="Int. J. Syst. Evol. Microbiol.">
        <title>Complete genome sequence and cell structure of Limnochorda pilosa, a Gram-negative spore-former within the phylum Firmicutes.</title>
        <authorList>
            <person name="Watanabe M."/>
            <person name="Kojima H."/>
            <person name="Fukui M."/>
        </authorList>
    </citation>
    <scope>NUCLEOTIDE SEQUENCE [LARGE SCALE GENOMIC DNA]</scope>
    <source>
        <strain evidence="7">HC45</strain>
    </source>
</reference>
<evidence type="ECO:0000313" key="7">
    <source>
        <dbReference type="Proteomes" id="UP000065807"/>
    </source>
</evidence>
<gene>
    <name evidence="6" type="ORF">LIP_0674</name>
</gene>
<sequence length="341" mass="36637">MRKTLLLLSTLALALVITAWSASPAAAQGGILQKVKDRGRLVCGVNGGLPGFSNLESDGSWTGFDADYCRAIAAAVLGDRAAVEFVPLTAAERFVALQTGEVDVLIRNTTWTLIRDTQVGVDFAPTTFYDGQGFMVRKSEGVTDLDQLAGASICVTSGTTTELNLADTMRARGIDFTPVVFEEIDTVYNAYEQGRCDAVTSDKSQLAARRSVFANPDDHVILEATISKEPLGPVTVHGDNAWHDLVTWVVFATFFAEEHGITQANVDSFAGTENPEIARFVGTTGNMGELLGVRPDWGVQVVKAVGNYGEVFDRNLAPLGLPRGANKPWTEGGLLYAMPFR</sequence>
<accession>A0A0K2SHD3</accession>
<dbReference type="Gene3D" id="3.40.190.10">
    <property type="entry name" value="Periplasmic binding protein-like II"/>
    <property type="match status" value="2"/>
</dbReference>
<comment type="similarity">
    <text evidence="1">Belongs to the bacterial solute-binding protein 3 family.</text>
</comment>
<dbReference type="PANTHER" id="PTHR30085:SF7">
    <property type="entry name" value="AMINO-ACID ABC TRANSPORTER-BINDING PROTEIN YHDW-RELATED"/>
    <property type="match status" value="1"/>
</dbReference>
<dbReference type="EMBL" id="AP014924">
    <property type="protein sequence ID" value="BAS26531.1"/>
    <property type="molecule type" value="Genomic_DNA"/>
</dbReference>
<dbReference type="Proteomes" id="UP000065807">
    <property type="component" value="Chromosome"/>
</dbReference>
<dbReference type="Pfam" id="PF00497">
    <property type="entry name" value="SBP_bac_3"/>
    <property type="match status" value="1"/>
</dbReference>
<reference evidence="7" key="1">
    <citation type="submission" date="2015-07" db="EMBL/GenBank/DDBJ databases">
        <title>Complete genome sequence and phylogenetic analysis of Limnochorda pilosa.</title>
        <authorList>
            <person name="Watanabe M."/>
            <person name="Kojima H."/>
            <person name="Fukui M."/>
        </authorList>
    </citation>
    <scope>NUCLEOTIDE SEQUENCE [LARGE SCALE GENOMIC DNA]</scope>
    <source>
        <strain evidence="7">HC45</strain>
    </source>
</reference>
<feature type="domain" description="Solute-binding protein family 3/N-terminal" evidence="5">
    <location>
        <begin position="40"/>
        <end position="267"/>
    </location>
</feature>
<evidence type="ECO:0000256" key="3">
    <source>
        <dbReference type="ARBA" id="ARBA00022729"/>
    </source>
</evidence>
<proteinExistence type="inferred from homology"/>
<dbReference type="PANTHER" id="PTHR30085">
    <property type="entry name" value="AMINO ACID ABC TRANSPORTER PERMEASE"/>
    <property type="match status" value="1"/>
</dbReference>
<dbReference type="InterPro" id="IPR051455">
    <property type="entry name" value="Bact_solute-bind_prot3"/>
</dbReference>
<evidence type="ECO:0000256" key="1">
    <source>
        <dbReference type="ARBA" id="ARBA00010333"/>
    </source>
</evidence>
<dbReference type="RefSeq" id="WP_068134216.1">
    <property type="nucleotide sequence ID" value="NZ_AP014924.1"/>
</dbReference>
<evidence type="ECO:0000256" key="2">
    <source>
        <dbReference type="ARBA" id="ARBA00022448"/>
    </source>
</evidence>
<feature type="chain" id="PRO_5005486895" evidence="4">
    <location>
        <begin position="28"/>
        <end position="341"/>
    </location>
</feature>
<dbReference type="GO" id="GO:0006865">
    <property type="term" value="P:amino acid transport"/>
    <property type="evidence" value="ECO:0007669"/>
    <property type="project" value="TreeGrafter"/>
</dbReference>
<protein>
    <submittedName>
        <fullName evidence="6">Amino acid ABC transporter substrate-binding protein</fullName>
    </submittedName>
</protein>
<dbReference type="STRING" id="1555112.LIP_0674"/>
<evidence type="ECO:0000256" key="4">
    <source>
        <dbReference type="SAM" id="SignalP"/>
    </source>
</evidence>
<keyword evidence="2" id="KW-0813">Transport</keyword>
<dbReference type="AlphaFoldDB" id="A0A0K2SHD3"/>